<organism evidence="1">
    <name type="scientific">Arundo donax</name>
    <name type="common">Giant reed</name>
    <name type="synonym">Donax arundinaceus</name>
    <dbReference type="NCBI Taxonomy" id="35708"/>
    <lineage>
        <taxon>Eukaryota</taxon>
        <taxon>Viridiplantae</taxon>
        <taxon>Streptophyta</taxon>
        <taxon>Embryophyta</taxon>
        <taxon>Tracheophyta</taxon>
        <taxon>Spermatophyta</taxon>
        <taxon>Magnoliopsida</taxon>
        <taxon>Liliopsida</taxon>
        <taxon>Poales</taxon>
        <taxon>Poaceae</taxon>
        <taxon>PACMAD clade</taxon>
        <taxon>Arundinoideae</taxon>
        <taxon>Arundineae</taxon>
        <taxon>Arundo</taxon>
    </lineage>
</organism>
<dbReference type="AlphaFoldDB" id="A0A0A8YJE8"/>
<reference evidence="1" key="2">
    <citation type="journal article" date="2015" name="Data Brief">
        <title>Shoot transcriptome of the giant reed, Arundo donax.</title>
        <authorList>
            <person name="Barrero R.A."/>
            <person name="Guerrero F.D."/>
            <person name="Moolhuijzen P."/>
            <person name="Goolsby J.A."/>
            <person name="Tidwell J."/>
            <person name="Bellgard S.E."/>
            <person name="Bellgard M.I."/>
        </authorList>
    </citation>
    <scope>NUCLEOTIDE SEQUENCE</scope>
    <source>
        <tissue evidence="1">Shoot tissue taken approximately 20 cm above the soil surface</tissue>
    </source>
</reference>
<sequence>MLLVLHSSHQVHTGKSFLTSSKDYQTTNNCTH</sequence>
<reference evidence="1" key="1">
    <citation type="submission" date="2014-09" db="EMBL/GenBank/DDBJ databases">
        <authorList>
            <person name="Magalhaes I.L.F."/>
            <person name="Oliveira U."/>
            <person name="Santos F.R."/>
            <person name="Vidigal T.H.D.A."/>
            <person name="Brescovit A.D."/>
            <person name="Santos A.J."/>
        </authorList>
    </citation>
    <scope>NUCLEOTIDE SEQUENCE</scope>
    <source>
        <tissue evidence="1">Shoot tissue taken approximately 20 cm above the soil surface</tissue>
    </source>
</reference>
<evidence type="ECO:0000313" key="1">
    <source>
        <dbReference type="EMBL" id="JAD25663.1"/>
    </source>
</evidence>
<proteinExistence type="predicted"/>
<protein>
    <submittedName>
        <fullName evidence="1">Uncharacterized protein</fullName>
    </submittedName>
</protein>
<name>A0A0A8YJE8_ARUDO</name>
<dbReference type="EMBL" id="GBRH01272232">
    <property type="protein sequence ID" value="JAD25663.1"/>
    <property type="molecule type" value="Transcribed_RNA"/>
</dbReference>
<accession>A0A0A8YJE8</accession>